<dbReference type="Gene3D" id="2.40.50.100">
    <property type="match status" value="1"/>
</dbReference>
<dbReference type="Pfam" id="PF25881">
    <property type="entry name" value="HH_YBHG"/>
    <property type="match status" value="1"/>
</dbReference>
<name>A0A3S5WZG1_AERCA</name>
<evidence type="ECO:0000256" key="4">
    <source>
        <dbReference type="ARBA" id="ARBA00022764"/>
    </source>
</evidence>
<evidence type="ECO:0000256" key="6">
    <source>
        <dbReference type="SAM" id="Coils"/>
    </source>
</evidence>
<dbReference type="SUPFAM" id="SSF111369">
    <property type="entry name" value="HlyD-like secretion proteins"/>
    <property type="match status" value="2"/>
</dbReference>
<evidence type="ECO:0000313" key="11">
    <source>
        <dbReference type="Proteomes" id="UP000266778"/>
    </source>
</evidence>
<evidence type="ECO:0000259" key="7">
    <source>
        <dbReference type="Pfam" id="PF25881"/>
    </source>
</evidence>
<reference evidence="10" key="2">
    <citation type="submission" date="2020-12" db="EMBL/GenBank/DDBJ databases">
        <title>GES Beta-lactamases isolated from hospital effluents in Brazil.</title>
        <authorList>
            <person name="Conte D."/>
            <person name="Mesa D."/>
            <person name="Palmeiro J.K."/>
            <person name="Dalla-Costa L.M."/>
        </authorList>
    </citation>
    <scope>NUCLEOTIDE SEQUENCE [LARGE SCALE GENOMIC DNA]</scope>
    <source>
        <strain evidence="10">Aero21</strain>
    </source>
</reference>
<organism evidence="9 11">
    <name type="scientific">Aeromonas caviae</name>
    <name type="common">Aeromonas punctata</name>
    <dbReference type="NCBI Taxonomy" id="648"/>
    <lineage>
        <taxon>Bacteria</taxon>
        <taxon>Pseudomonadati</taxon>
        <taxon>Pseudomonadota</taxon>
        <taxon>Gammaproteobacteria</taxon>
        <taxon>Aeromonadales</taxon>
        <taxon>Aeromonadaceae</taxon>
        <taxon>Aeromonas</taxon>
    </lineage>
</organism>
<sequence length="322" mass="34611">MKQRIAILALLLTVIGGYLWWQGRPADGSILYGNVDIRDVNLAFRVGGRVDQVLVDEGDRVKAGQLLARLDPAPLTHSRDSALANLAALTAANALIHKGYRSEETDRARAALAAAEAAALEADQQWRRQSALAATGAISRGQLDTARSQRDQTQAQVRSAREQLAQLETGYRPEEIAQSDAQLEGAKAALASAELALADASLTAPSDGIIISRAVENGSMVQSGATAFNLSLTAPVWVRAYVEEPWLGHFPSGARVTLTTDSRPDKPYHGVVGFVSPTAEFTPKSVETPDLRTHLVYRLRIVVQDPDPALRQGMPVTVRLAP</sequence>
<evidence type="ECO:0000259" key="8">
    <source>
        <dbReference type="Pfam" id="PF25954"/>
    </source>
</evidence>
<proteinExistence type="inferred from homology"/>
<feature type="domain" description="CusB-like beta-barrel" evidence="8">
    <location>
        <begin position="235"/>
        <end position="321"/>
    </location>
</feature>
<evidence type="ECO:0000256" key="5">
    <source>
        <dbReference type="ARBA" id="ARBA00023054"/>
    </source>
</evidence>
<dbReference type="InterPro" id="IPR059052">
    <property type="entry name" value="HH_YbhG-like"/>
</dbReference>
<evidence type="ECO:0000256" key="3">
    <source>
        <dbReference type="ARBA" id="ARBA00022729"/>
    </source>
</evidence>
<protein>
    <submittedName>
        <fullName evidence="9">Secretion protein HlyD</fullName>
    </submittedName>
</protein>
<dbReference type="EMBL" id="CP065937">
    <property type="protein sequence ID" value="QQA62745.1"/>
    <property type="molecule type" value="Genomic_DNA"/>
</dbReference>
<evidence type="ECO:0000256" key="2">
    <source>
        <dbReference type="ARBA" id="ARBA00010602"/>
    </source>
</evidence>
<dbReference type="NCBIfam" id="NF002939">
    <property type="entry name" value="PRK03598.1"/>
    <property type="match status" value="1"/>
</dbReference>
<gene>
    <name evidence="9" type="primary">hlyD</name>
    <name evidence="9" type="ORF">C1C91_09680</name>
    <name evidence="10" type="ORF">JC965_10005</name>
</gene>
<comment type="subcellular location">
    <subcellularLocation>
        <location evidence="1">Periplasm</location>
    </subcellularLocation>
</comment>
<feature type="coiled-coil region" evidence="6">
    <location>
        <begin position="143"/>
        <end position="196"/>
    </location>
</feature>
<dbReference type="Proteomes" id="UP000266778">
    <property type="component" value="Chromosome"/>
</dbReference>
<evidence type="ECO:0000313" key="10">
    <source>
        <dbReference type="EMBL" id="QQA62745.1"/>
    </source>
</evidence>
<dbReference type="AlphaFoldDB" id="A0A3S5WZG1"/>
<dbReference type="EMBL" id="CP025706">
    <property type="protein sequence ID" value="AXB05223.1"/>
    <property type="molecule type" value="Genomic_DNA"/>
</dbReference>
<accession>A0A3S5WZG1</accession>
<dbReference type="PANTHER" id="PTHR32347:SF29">
    <property type="entry name" value="UPF0194 MEMBRANE PROTEIN YBHG"/>
    <property type="match status" value="1"/>
</dbReference>
<reference evidence="9" key="1">
    <citation type="journal article" date="2019" name="J Environ">
        <title>Genetic characterization and potential molecular dissemination mechanism of tet (31) gene in Aeromonas caviae from an oxytetracycline wastewater treatment system.</title>
        <authorList>
            <person name="Shi Y."/>
            <person name="Tian Z."/>
            <person name="Leclercq S.O."/>
            <person name="Zhang H."/>
            <person name="Yang M."/>
            <person name="Zhang Y."/>
        </authorList>
    </citation>
    <scope>NUCLEOTIDE SEQUENCE</scope>
    <source>
        <strain evidence="9">T25-39</strain>
    </source>
</reference>
<dbReference type="Gene3D" id="2.40.30.170">
    <property type="match status" value="1"/>
</dbReference>
<dbReference type="Gene3D" id="1.10.287.470">
    <property type="entry name" value="Helix hairpin bin"/>
    <property type="match status" value="1"/>
</dbReference>
<feature type="domain" description="YbhG-like alpha-helical hairpin" evidence="7">
    <location>
        <begin position="82"/>
        <end position="199"/>
    </location>
</feature>
<dbReference type="GO" id="GO:0042597">
    <property type="term" value="C:periplasmic space"/>
    <property type="evidence" value="ECO:0007669"/>
    <property type="project" value="UniProtKB-SubCell"/>
</dbReference>
<evidence type="ECO:0000256" key="1">
    <source>
        <dbReference type="ARBA" id="ARBA00004418"/>
    </source>
</evidence>
<dbReference type="InterPro" id="IPR058792">
    <property type="entry name" value="Beta-barrel_RND_2"/>
</dbReference>
<dbReference type="RefSeq" id="WP_052815800.1">
    <property type="nucleotide sequence ID" value="NZ_CDBS01000231.1"/>
</dbReference>
<keyword evidence="3" id="KW-0732">Signal</keyword>
<comment type="similarity">
    <text evidence="2">Belongs to the UPF0194 family.</text>
</comment>
<dbReference type="PANTHER" id="PTHR32347">
    <property type="entry name" value="EFFLUX SYSTEM COMPONENT YKNX-RELATED"/>
    <property type="match status" value="1"/>
</dbReference>
<dbReference type="Pfam" id="PF25954">
    <property type="entry name" value="Beta-barrel_RND_2"/>
    <property type="match status" value="1"/>
</dbReference>
<keyword evidence="4" id="KW-0574">Periplasm</keyword>
<evidence type="ECO:0000313" key="9">
    <source>
        <dbReference type="EMBL" id="AXB05223.1"/>
    </source>
</evidence>
<keyword evidence="5 6" id="KW-0175">Coiled coil</keyword>
<dbReference type="InterPro" id="IPR050465">
    <property type="entry name" value="UPF0194_transport"/>
</dbReference>